<dbReference type="OrthoDB" id="31271at2157"/>
<dbReference type="PANTHER" id="PTHR23290">
    <property type="entry name" value="RRNA N6-ADENOSINE-METHYLTRANSFERASE METTL5"/>
    <property type="match status" value="1"/>
</dbReference>
<dbReference type="PATRIC" id="fig|797299.3.peg.1348"/>
<dbReference type="eggNOG" id="arCOG00910">
    <property type="taxonomic scope" value="Archaea"/>
</dbReference>
<accession>W0JQ56</accession>
<keyword evidence="2" id="KW-1185">Reference proteome</keyword>
<reference evidence="1 2" key="1">
    <citation type="submission" date="2014-01" db="EMBL/GenBank/DDBJ databases">
        <authorList>
            <consortium name="DOE Joint Genome Institute"/>
            <person name="Anderson I."/>
            <person name="Huntemann M."/>
            <person name="Han J."/>
            <person name="Chen A."/>
            <person name="Kyrpides N."/>
            <person name="Mavromatis K."/>
            <person name="Markowitz V."/>
            <person name="Palaniappan K."/>
            <person name="Ivanova N."/>
            <person name="Schaumberg A."/>
            <person name="Pati A."/>
            <person name="Liolios K."/>
            <person name="Nordberg H.P."/>
            <person name="Cantor M.N."/>
            <person name="Hua S.X."/>
            <person name="Woyke T."/>
        </authorList>
    </citation>
    <scope>NUCLEOTIDE SEQUENCE [LARGE SCALE GENOMIC DNA]</scope>
    <source>
        <strain evidence="1 2">XH-48</strain>
    </source>
</reference>
<protein>
    <submittedName>
        <fullName evidence="1">RNA methyltransferase</fullName>
    </submittedName>
</protein>
<proteinExistence type="predicted"/>
<dbReference type="InterPro" id="IPR051720">
    <property type="entry name" value="rRNA_MeTrfase/Polyamine_Synth"/>
</dbReference>
<dbReference type="SUPFAM" id="SSF53335">
    <property type="entry name" value="S-adenosyl-L-methionine-dependent methyltransferases"/>
    <property type="match status" value="1"/>
</dbReference>
<dbReference type="KEGG" id="hlr:HALLA_11590"/>
<dbReference type="EMBL" id="CP007055">
    <property type="protein sequence ID" value="AHF99411.1"/>
    <property type="molecule type" value="Genomic_DNA"/>
</dbReference>
<dbReference type="HOGENOM" id="CLU_074702_1_0_2"/>
<dbReference type="GO" id="GO:0032259">
    <property type="term" value="P:methylation"/>
    <property type="evidence" value="ECO:0007669"/>
    <property type="project" value="UniProtKB-KW"/>
</dbReference>
<sequence length="227" mass="24510">MCVPQRRTLARRLEGVDDFRTPSADLEQYLTPAEVAAHVCQFAALQGDLAGETVVDLGTGTGMLAIGAALCDAERVVGIDVDEDALTLARENARAVIFDGAVDSAPGEGPSGWSPIEWIRGDVTRPPLSIDDATVLSNPPFGAQRGNRHADRDFLETTRAIAATSYTIHNEGSQEFVESYANDAGGTVTHAFRATFSLANRLEFHTDETRTLEAEVFRIEWDSNAES</sequence>
<evidence type="ECO:0000313" key="1">
    <source>
        <dbReference type="EMBL" id="AHF99411.1"/>
    </source>
</evidence>
<evidence type="ECO:0000313" key="2">
    <source>
        <dbReference type="Proteomes" id="UP000019024"/>
    </source>
</evidence>
<gene>
    <name evidence="1" type="ORF">HALLA_11590</name>
</gene>
<dbReference type="GO" id="GO:0008168">
    <property type="term" value="F:methyltransferase activity"/>
    <property type="evidence" value="ECO:0007669"/>
    <property type="project" value="UniProtKB-KW"/>
</dbReference>
<organism evidence="1 2">
    <name type="scientific">Halostagnicola larsenii XH-48</name>
    <dbReference type="NCBI Taxonomy" id="797299"/>
    <lineage>
        <taxon>Archaea</taxon>
        <taxon>Methanobacteriati</taxon>
        <taxon>Methanobacteriota</taxon>
        <taxon>Stenosarchaea group</taxon>
        <taxon>Halobacteria</taxon>
        <taxon>Halobacteriales</taxon>
        <taxon>Natrialbaceae</taxon>
        <taxon>Halostagnicola</taxon>
    </lineage>
</organism>
<dbReference type="PANTHER" id="PTHR23290:SF0">
    <property type="entry name" value="RRNA N6-ADENOSINE-METHYLTRANSFERASE METTL5"/>
    <property type="match status" value="1"/>
</dbReference>
<dbReference type="STRING" id="797299.HALLA_11590"/>
<keyword evidence="1" id="KW-0489">Methyltransferase</keyword>
<dbReference type="Gene3D" id="3.40.50.150">
    <property type="entry name" value="Vaccinia Virus protein VP39"/>
    <property type="match status" value="1"/>
</dbReference>
<dbReference type="AlphaFoldDB" id="W0JQ56"/>
<dbReference type="RefSeq" id="WP_049952613.1">
    <property type="nucleotide sequence ID" value="NZ_CP007055.1"/>
</dbReference>
<keyword evidence="1" id="KW-0808">Transferase</keyword>
<dbReference type="GeneID" id="25145096"/>
<dbReference type="InterPro" id="IPR029063">
    <property type="entry name" value="SAM-dependent_MTases_sf"/>
</dbReference>
<name>W0JQ56_9EURY</name>
<dbReference type="CDD" id="cd02440">
    <property type="entry name" value="AdoMet_MTases"/>
    <property type="match status" value="1"/>
</dbReference>
<dbReference type="Pfam" id="PF06325">
    <property type="entry name" value="PrmA"/>
    <property type="match status" value="1"/>
</dbReference>
<dbReference type="Proteomes" id="UP000019024">
    <property type="component" value="Chromosome"/>
</dbReference>